<keyword evidence="3" id="KW-0804">Transcription</keyword>
<evidence type="ECO:0000313" key="6">
    <source>
        <dbReference type="EMBL" id="EMD28976.1"/>
    </source>
</evidence>
<dbReference type="InterPro" id="IPR050204">
    <property type="entry name" value="AraC_XylS_family_regulators"/>
</dbReference>
<dbReference type="InterPro" id="IPR014710">
    <property type="entry name" value="RmlC-like_jellyroll"/>
</dbReference>
<feature type="compositionally biased region" description="Basic residues" evidence="4">
    <location>
        <begin position="20"/>
        <end position="30"/>
    </location>
</feature>
<evidence type="ECO:0000259" key="5">
    <source>
        <dbReference type="PROSITE" id="PS01124"/>
    </source>
</evidence>
<dbReference type="SUPFAM" id="SSF46689">
    <property type="entry name" value="Homeodomain-like"/>
    <property type="match status" value="2"/>
</dbReference>
<dbReference type="EMBL" id="ANMG01000007">
    <property type="protein sequence ID" value="EMD28976.1"/>
    <property type="molecule type" value="Genomic_DNA"/>
</dbReference>
<dbReference type="PROSITE" id="PS01124">
    <property type="entry name" value="HTH_ARAC_FAMILY_2"/>
    <property type="match status" value="1"/>
</dbReference>
<keyword evidence="1" id="KW-0805">Transcription regulation</keyword>
<dbReference type="GO" id="GO:0043565">
    <property type="term" value="F:sequence-specific DNA binding"/>
    <property type="evidence" value="ECO:0007669"/>
    <property type="project" value="InterPro"/>
</dbReference>
<dbReference type="Proteomes" id="UP000014137">
    <property type="component" value="Unassembled WGS sequence"/>
</dbReference>
<evidence type="ECO:0000256" key="2">
    <source>
        <dbReference type="ARBA" id="ARBA00023125"/>
    </source>
</evidence>
<organism evidence="6 7">
    <name type="scientific">Amycolatopsis azurea DSM 43854</name>
    <dbReference type="NCBI Taxonomy" id="1238180"/>
    <lineage>
        <taxon>Bacteria</taxon>
        <taxon>Bacillati</taxon>
        <taxon>Actinomycetota</taxon>
        <taxon>Actinomycetes</taxon>
        <taxon>Pseudonocardiales</taxon>
        <taxon>Pseudonocardiaceae</taxon>
        <taxon>Amycolatopsis</taxon>
    </lineage>
</organism>
<dbReference type="InterPro" id="IPR009057">
    <property type="entry name" value="Homeodomain-like_sf"/>
</dbReference>
<dbReference type="Gene3D" id="2.60.120.10">
    <property type="entry name" value="Jelly Rolls"/>
    <property type="match status" value="1"/>
</dbReference>
<dbReference type="SMART" id="SM00342">
    <property type="entry name" value="HTH_ARAC"/>
    <property type="match status" value="1"/>
</dbReference>
<dbReference type="InterPro" id="IPR032783">
    <property type="entry name" value="AraC_lig"/>
</dbReference>
<proteinExistence type="predicted"/>
<evidence type="ECO:0000256" key="4">
    <source>
        <dbReference type="SAM" id="MobiDB-lite"/>
    </source>
</evidence>
<dbReference type="Pfam" id="PF12852">
    <property type="entry name" value="Cupin_6"/>
    <property type="match status" value="1"/>
</dbReference>
<feature type="compositionally biased region" description="Basic and acidic residues" evidence="4">
    <location>
        <begin position="31"/>
        <end position="40"/>
    </location>
</feature>
<dbReference type="AlphaFoldDB" id="M2QQQ6"/>
<dbReference type="Pfam" id="PF12833">
    <property type="entry name" value="HTH_18"/>
    <property type="match status" value="1"/>
</dbReference>
<reference evidence="6 7" key="1">
    <citation type="submission" date="2012-10" db="EMBL/GenBank/DDBJ databases">
        <title>Genome assembly of Amycolatopsis azurea DSM 43854.</title>
        <authorList>
            <person name="Khatri I."/>
            <person name="Kaur I."/>
            <person name="Subramanian S."/>
            <person name="Mayilraj S."/>
        </authorList>
    </citation>
    <scope>NUCLEOTIDE SEQUENCE [LARGE SCALE GENOMIC DNA]</scope>
    <source>
        <strain evidence="6 7">DSM 43854</strain>
    </source>
</reference>
<evidence type="ECO:0000256" key="3">
    <source>
        <dbReference type="ARBA" id="ARBA00023163"/>
    </source>
</evidence>
<dbReference type="GO" id="GO:0003700">
    <property type="term" value="F:DNA-binding transcription factor activity"/>
    <property type="evidence" value="ECO:0007669"/>
    <property type="project" value="InterPro"/>
</dbReference>
<dbReference type="Gene3D" id="1.10.10.60">
    <property type="entry name" value="Homeodomain-like"/>
    <property type="match status" value="2"/>
</dbReference>
<evidence type="ECO:0000313" key="7">
    <source>
        <dbReference type="Proteomes" id="UP000014137"/>
    </source>
</evidence>
<dbReference type="PANTHER" id="PTHR46796">
    <property type="entry name" value="HTH-TYPE TRANSCRIPTIONAL ACTIVATOR RHAS-RELATED"/>
    <property type="match status" value="1"/>
</dbReference>
<dbReference type="PATRIC" id="fig|1238180.3.peg.1305"/>
<evidence type="ECO:0000256" key="1">
    <source>
        <dbReference type="ARBA" id="ARBA00023015"/>
    </source>
</evidence>
<keyword evidence="2" id="KW-0238">DNA-binding</keyword>
<protein>
    <submittedName>
        <fullName evidence="6">Transcriptional regulator, AraC family</fullName>
    </submittedName>
</protein>
<dbReference type="PANTHER" id="PTHR46796:SF13">
    <property type="entry name" value="HTH-TYPE TRANSCRIPTIONAL ACTIVATOR RHAS"/>
    <property type="match status" value="1"/>
</dbReference>
<accession>M2QQQ6</accession>
<dbReference type="SUPFAM" id="SSF51182">
    <property type="entry name" value="RmlC-like cupins"/>
    <property type="match status" value="1"/>
</dbReference>
<gene>
    <name evidence="6" type="ORF">C791_6964</name>
</gene>
<name>M2QQQ6_9PSEU</name>
<dbReference type="InterPro" id="IPR018060">
    <property type="entry name" value="HTH_AraC"/>
</dbReference>
<dbReference type="InterPro" id="IPR011051">
    <property type="entry name" value="RmlC_Cupin_sf"/>
</dbReference>
<feature type="domain" description="HTH araC/xylS-type" evidence="5">
    <location>
        <begin position="409"/>
        <end position="507"/>
    </location>
</feature>
<comment type="caution">
    <text evidence="6">The sequence shown here is derived from an EMBL/GenBank/DDBJ whole genome shotgun (WGS) entry which is preliminary data.</text>
</comment>
<sequence length="518" mass="56234">MADNLTGEDSGRQTAGIFPRRPHRNRPPRRPRLDPLQLEHRDDPAGLALVLGELRHESGLPGVDVVALGAGQHPRADREGLGAEFDLGVRVGHQVVEPRRVVVGAALAGEDVDPVALQKRDERRDPLLAGLRAGVMDEDQREALEHAARLAAGLAEFGDHGAVDLVEVEFDRFCHELDRMAHRVTVSMPENAMDISICRIIIGLMDLLAETLAVGGVRGTAGARIEGSGPWGILWHRIAGAAFYAVTCGTAWLDLPGQPPRQLMPGDVVLLPNGQEHTLRSAPDAPVIPQLCSVAERARKCGGVLRLGSGEVQTHVLGASYDYDPAVSTQVLATLPDVVHIRANRGGDGLDDTVRLLSRELAGPQIATDFVLNRLVDILLVQLLRVWRTEKPAEARGTWLGVLGDPLVSVALAKIHEAPARPWTTDLLAAELATSRSTLTRRFRDTTGRTPGDYLTQWRMDLAAVRLRDTDETVDSIAHSVGYTSVFAFSRAFRRARHEAPGQYRASSRESLRPTPAG</sequence>
<feature type="region of interest" description="Disordered" evidence="4">
    <location>
        <begin position="1"/>
        <end position="40"/>
    </location>
</feature>